<accession>A0A8X6LQN7</accession>
<protein>
    <submittedName>
        <fullName evidence="1">Uncharacterized protein</fullName>
    </submittedName>
</protein>
<organism evidence="1 2">
    <name type="scientific">Trichonephila clavata</name>
    <name type="common">Joro spider</name>
    <name type="synonym">Nephila clavata</name>
    <dbReference type="NCBI Taxonomy" id="2740835"/>
    <lineage>
        <taxon>Eukaryota</taxon>
        <taxon>Metazoa</taxon>
        <taxon>Ecdysozoa</taxon>
        <taxon>Arthropoda</taxon>
        <taxon>Chelicerata</taxon>
        <taxon>Arachnida</taxon>
        <taxon>Araneae</taxon>
        <taxon>Araneomorphae</taxon>
        <taxon>Entelegynae</taxon>
        <taxon>Araneoidea</taxon>
        <taxon>Nephilidae</taxon>
        <taxon>Trichonephila</taxon>
    </lineage>
</organism>
<comment type="caution">
    <text evidence="1">The sequence shown here is derived from an EMBL/GenBank/DDBJ whole genome shotgun (WGS) entry which is preliminary data.</text>
</comment>
<proteinExistence type="predicted"/>
<evidence type="ECO:0000313" key="1">
    <source>
        <dbReference type="EMBL" id="GFR18505.1"/>
    </source>
</evidence>
<dbReference type="OrthoDB" id="10276409at2759"/>
<sequence>MVTVTALLDVFHYTSSNVSNTRRNKISLKVPVMSSFKNLDFNENSIAEETMSRLVANDHFRKFPRQVFLKENVNNGVILRNEVGVCFFVLAFKRIVDWSKANVPMRFLL</sequence>
<evidence type="ECO:0000313" key="2">
    <source>
        <dbReference type="Proteomes" id="UP000887116"/>
    </source>
</evidence>
<dbReference type="EMBL" id="BMAO01027623">
    <property type="protein sequence ID" value="GFR18505.1"/>
    <property type="molecule type" value="Genomic_DNA"/>
</dbReference>
<name>A0A8X6LQN7_TRICU</name>
<dbReference type="Proteomes" id="UP000887116">
    <property type="component" value="Unassembled WGS sequence"/>
</dbReference>
<gene>
    <name evidence="1" type="ORF">TNCT_431101</name>
</gene>
<keyword evidence="2" id="KW-1185">Reference proteome</keyword>
<dbReference type="AlphaFoldDB" id="A0A8X6LQN7"/>
<reference evidence="1" key="1">
    <citation type="submission" date="2020-07" db="EMBL/GenBank/DDBJ databases">
        <title>Multicomponent nature underlies the extraordinary mechanical properties of spider dragline silk.</title>
        <authorList>
            <person name="Kono N."/>
            <person name="Nakamura H."/>
            <person name="Mori M."/>
            <person name="Yoshida Y."/>
            <person name="Ohtoshi R."/>
            <person name="Malay A.D."/>
            <person name="Moran D.A.P."/>
            <person name="Tomita M."/>
            <person name="Numata K."/>
            <person name="Arakawa K."/>
        </authorList>
    </citation>
    <scope>NUCLEOTIDE SEQUENCE</scope>
</reference>